<gene>
    <name evidence="1" type="ORF">Q4481_18010</name>
</gene>
<proteinExistence type="predicted"/>
<keyword evidence="2" id="KW-1185">Reference proteome</keyword>
<dbReference type="Proteomes" id="UP001174932">
    <property type="component" value="Unassembled WGS sequence"/>
</dbReference>
<organism evidence="1 2">
    <name type="scientific">Rhizobium alvei</name>
    <dbReference type="NCBI Taxonomy" id="1132659"/>
    <lineage>
        <taxon>Bacteria</taxon>
        <taxon>Pseudomonadati</taxon>
        <taxon>Pseudomonadota</taxon>
        <taxon>Alphaproteobacteria</taxon>
        <taxon>Hyphomicrobiales</taxon>
        <taxon>Rhizobiaceae</taxon>
        <taxon>Rhizobium/Agrobacterium group</taxon>
        <taxon>Rhizobium</taxon>
    </lineage>
</organism>
<reference evidence="1" key="2">
    <citation type="submission" date="2023-07" db="EMBL/GenBank/DDBJ databases">
        <authorList>
            <person name="Shen H."/>
        </authorList>
    </citation>
    <scope>NUCLEOTIDE SEQUENCE</scope>
    <source>
        <strain evidence="1">TNR-22</strain>
    </source>
</reference>
<protein>
    <submittedName>
        <fullName evidence="1">Uncharacterized protein</fullName>
    </submittedName>
</protein>
<comment type="caution">
    <text evidence="1">The sequence shown here is derived from an EMBL/GenBank/DDBJ whole genome shotgun (WGS) entry which is preliminary data.</text>
</comment>
<evidence type="ECO:0000313" key="1">
    <source>
        <dbReference type="EMBL" id="MDO6965857.1"/>
    </source>
</evidence>
<sequence>MTQMRPTYPASALIGQRRLDELDVLLVRRHVFPEGLTSADDAEVLLSIHRSASETTSDWDAWFVEAMVAFIVFHSWPQYSLDEFNANWIVASIAPEGVVATQAELEFLLHAIEVSRSVPDLLSALAIDQLRIAIEGGGALSFLRLSKRPGISREDVDYLYRILKGSFGGGRMRLTAREYAVIAAIEDRVRSHFNHPAWHDLLRSLEQVDDAGLRNASGWLQSFESVEESCVA</sequence>
<name>A0ABT8YRB6_9HYPH</name>
<reference evidence="1" key="1">
    <citation type="journal article" date="2015" name="Int. J. Syst. Evol. Microbiol.">
        <title>Rhizobium alvei sp. nov., isolated from a freshwater river.</title>
        <authorList>
            <person name="Sheu S.Y."/>
            <person name="Huang H.W."/>
            <person name="Young C.C."/>
            <person name="Chen W.M."/>
        </authorList>
    </citation>
    <scope>NUCLEOTIDE SEQUENCE</scope>
    <source>
        <strain evidence="1">TNR-22</strain>
    </source>
</reference>
<dbReference type="RefSeq" id="WP_304377786.1">
    <property type="nucleotide sequence ID" value="NZ_JAUOZU010000013.1"/>
</dbReference>
<dbReference type="EMBL" id="JAUOZU010000013">
    <property type="protein sequence ID" value="MDO6965857.1"/>
    <property type="molecule type" value="Genomic_DNA"/>
</dbReference>
<evidence type="ECO:0000313" key="2">
    <source>
        <dbReference type="Proteomes" id="UP001174932"/>
    </source>
</evidence>
<accession>A0ABT8YRB6</accession>